<keyword evidence="5 12" id="KW-0812">Transmembrane</keyword>
<evidence type="ECO:0000313" key="13">
    <source>
        <dbReference type="EMBL" id="OWY32882.1"/>
    </source>
</evidence>
<proteinExistence type="inferred from homology"/>
<keyword evidence="14" id="KW-1185">Reference proteome</keyword>
<evidence type="ECO:0000256" key="3">
    <source>
        <dbReference type="ARBA" id="ARBA00022448"/>
    </source>
</evidence>
<feature type="transmembrane region" description="Helical" evidence="12">
    <location>
        <begin position="271"/>
        <end position="290"/>
    </location>
</feature>
<evidence type="ECO:0000256" key="7">
    <source>
        <dbReference type="ARBA" id="ARBA00022989"/>
    </source>
</evidence>
<dbReference type="Pfam" id="PF01544">
    <property type="entry name" value="CorA"/>
    <property type="match status" value="1"/>
</dbReference>
<comment type="catalytic activity">
    <reaction evidence="10">
        <text>Mg(2+)(in) = Mg(2+)(out)</text>
        <dbReference type="Rhea" id="RHEA:29827"/>
        <dbReference type="ChEBI" id="CHEBI:18420"/>
    </reaction>
</comment>
<dbReference type="InterPro" id="IPR045861">
    <property type="entry name" value="CorA_cytoplasmic_dom"/>
</dbReference>
<evidence type="ECO:0000256" key="10">
    <source>
        <dbReference type="ARBA" id="ARBA00034269"/>
    </source>
</evidence>
<dbReference type="Gene3D" id="1.20.58.340">
    <property type="entry name" value="Magnesium transport protein CorA, transmembrane region"/>
    <property type="match status" value="2"/>
</dbReference>
<evidence type="ECO:0000256" key="1">
    <source>
        <dbReference type="ARBA" id="ARBA00004651"/>
    </source>
</evidence>
<evidence type="ECO:0000256" key="6">
    <source>
        <dbReference type="ARBA" id="ARBA00022842"/>
    </source>
</evidence>
<dbReference type="GO" id="GO:0015095">
    <property type="term" value="F:magnesium ion transmembrane transporter activity"/>
    <property type="evidence" value="ECO:0007669"/>
    <property type="project" value="TreeGrafter"/>
</dbReference>
<keyword evidence="4" id="KW-1003">Cell membrane</keyword>
<dbReference type="GO" id="GO:0050897">
    <property type="term" value="F:cobalt ion binding"/>
    <property type="evidence" value="ECO:0007669"/>
    <property type="project" value="TreeGrafter"/>
</dbReference>
<dbReference type="InterPro" id="IPR045863">
    <property type="entry name" value="CorA_TM1_TM2"/>
</dbReference>
<dbReference type="FunFam" id="1.20.58.340:FF:000004">
    <property type="entry name" value="Magnesium transport protein CorA"/>
    <property type="match status" value="1"/>
</dbReference>
<protein>
    <submittedName>
        <fullName evidence="13">Magnesium transporter</fullName>
    </submittedName>
</protein>
<keyword evidence="8" id="KW-0406">Ion transport</keyword>
<keyword evidence="3" id="KW-0813">Transport</keyword>
<dbReference type="GO" id="GO:0015087">
    <property type="term" value="F:cobalt ion transmembrane transporter activity"/>
    <property type="evidence" value="ECO:0007669"/>
    <property type="project" value="TreeGrafter"/>
</dbReference>
<evidence type="ECO:0000256" key="4">
    <source>
        <dbReference type="ARBA" id="ARBA00022475"/>
    </source>
</evidence>
<feature type="transmembrane region" description="Helical" evidence="12">
    <location>
        <begin position="302"/>
        <end position="319"/>
    </location>
</feature>
<evidence type="ECO:0000313" key="14">
    <source>
        <dbReference type="Proteomes" id="UP000214747"/>
    </source>
</evidence>
<evidence type="ECO:0000256" key="2">
    <source>
        <dbReference type="ARBA" id="ARBA00009765"/>
    </source>
</evidence>
<evidence type="ECO:0000256" key="8">
    <source>
        <dbReference type="ARBA" id="ARBA00023065"/>
    </source>
</evidence>
<dbReference type="PANTHER" id="PTHR46494">
    <property type="entry name" value="CORA FAMILY METAL ION TRANSPORTER (EUROFUNG)"/>
    <property type="match status" value="1"/>
</dbReference>
<accession>A0A225SPE7</accession>
<keyword evidence="7 12" id="KW-1133">Transmembrane helix</keyword>
<name>A0A225SPE7_9BURK</name>
<dbReference type="SUPFAM" id="SSF144083">
    <property type="entry name" value="Magnesium transport protein CorA, transmembrane region"/>
    <property type="match status" value="1"/>
</dbReference>
<dbReference type="Proteomes" id="UP000214747">
    <property type="component" value="Unassembled WGS sequence"/>
</dbReference>
<dbReference type="CDD" id="cd12830">
    <property type="entry name" value="MtCorA-like"/>
    <property type="match status" value="1"/>
</dbReference>
<dbReference type="InterPro" id="IPR002523">
    <property type="entry name" value="MgTranspt_CorA/ZnTranspt_ZntB"/>
</dbReference>
<dbReference type="PANTHER" id="PTHR46494:SF1">
    <property type="entry name" value="CORA FAMILY METAL ION TRANSPORTER (EUROFUNG)"/>
    <property type="match status" value="1"/>
</dbReference>
<evidence type="ECO:0000256" key="12">
    <source>
        <dbReference type="SAM" id="Phobius"/>
    </source>
</evidence>
<keyword evidence="6" id="KW-0460">Magnesium</keyword>
<keyword evidence="9 12" id="KW-0472">Membrane</keyword>
<sequence>MIDPAMIVNCTVYKKGKKLRDISLDEISDVLEEEGTFVWLGLLEPNVELMNKIKEEFCLHELAVEDAYAAHQRPKIEEYGDTLFVVLHTAQLAGGEVLFGETHILTGPRFVVTVRHGASRSYAKVREHCEMLPERLMRGPSFVLYSIMDFVVDNYRPIMDDLETKFSQYEEQLFNPGALSGKAYLQELYQLKRQLIRLRSAATPLLDVCTQLLRFHEGLITKEGKAYFRDIYDHVVRFIDTGDRLREMVESAVQINLAQVTIHQNEIVQTLAGWGAILAIPTMIFSLYGMNFAHMPGLSWQWSFPLVLGGIITACTLLWRRLRKAGWL</sequence>
<comment type="similarity">
    <text evidence="2">Belongs to the CorA metal ion transporter (MIT) (TC 1.A.35) family.</text>
</comment>
<dbReference type="EMBL" id="NJGV01000022">
    <property type="protein sequence ID" value="OWY32882.1"/>
    <property type="molecule type" value="Genomic_DNA"/>
</dbReference>
<dbReference type="RefSeq" id="WP_088756714.1">
    <property type="nucleotide sequence ID" value="NZ_JARJFG010000023.1"/>
</dbReference>
<evidence type="ECO:0000256" key="11">
    <source>
        <dbReference type="ARBA" id="ARBA00045497"/>
    </source>
</evidence>
<evidence type="ECO:0000256" key="5">
    <source>
        <dbReference type="ARBA" id="ARBA00022692"/>
    </source>
</evidence>
<comment type="function">
    <text evidence="11">Mediates influx of magnesium ions. Alternates between open and closed states. Activated by low cytoplasmic Mg(2+) levels. Inactive when cytoplasmic Mg(2+) levels are high.</text>
</comment>
<dbReference type="AlphaFoldDB" id="A0A225SPE7"/>
<reference evidence="13 14" key="1">
    <citation type="journal article" date="2010" name="Int. J. Syst. Evol. Microbiol.">
        <title>Reclassification of Herbaspirillum putei as a later heterotypic synonym of Herbaspirillum huttiense, with the description of H. huttiense subsp. huttiense subsp. nov. and H. huttiense subsp. putei subsp. nov., comb. nov., and description of Herbaspirillum aquaticum sp. nov.</title>
        <authorList>
            <person name="Dobritsa A.P."/>
            <person name="Reddy M.C."/>
            <person name="Samadpour M."/>
        </authorList>
    </citation>
    <scope>NUCLEOTIDE SEQUENCE [LARGE SCALE GENOMIC DNA]</scope>
    <source>
        <strain evidence="13 14">IEH 4430</strain>
    </source>
</reference>
<organism evidence="13 14">
    <name type="scientific">Herbaspirillum aquaticum</name>
    <dbReference type="NCBI Taxonomy" id="568783"/>
    <lineage>
        <taxon>Bacteria</taxon>
        <taxon>Pseudomonadati</taxon>
        <taxon>Pseudomonadota</taxon>
        <taxon>Betaproteobacteria</taxon>
        <taxon>Burkholderiales</taxon>
        <taxon>Oxalobacteraceae</taxon>
        <taxon>Herbaspirillum</taxon>
    </lineage>
</organism>
<dbReference type="Gene3D" id="3.30.460.20">
    <property type="entry name" value="CorA soluble domain-like"/>
    <property type="match status" value="1"/>
</dbReference>
<dbReference type="SUPFAM" id="SSF143865">
    <property type="entry name" value="CorA soluble domain-like"/>
    <property type="match status" value="1"/>
</dbReference>
<evidence type="ECO:0000256" key="9">
    <source>
        <dbReference type="ARBA" id="ARBA00023136"/>
    </source>
</evidence>
<dbReference type="GO" id="GO:0005886">
    <property type="term" value="C:plasma membrane"/>
    <property type="evidence" value="ECO:0007669"/>
    <property type="project" value="UniProtKB-SubCell"/>
</dbReference>
<comment type="subcellular location">
    <subcellularLocation>
        <location evidence="1">Cell membrane</location>
        <topology evidence="1">Multi-pass membrane protein</topology>
    </subcellularLocation>
</comment>
<dbReference type="GO" id="GO:0000287">
    <property type="term" value="F:magnesium ion binding"/>
    <property type="evidence" value="ECO:0007669"/>
    <property type="project" value="TreeGrafter"/>
</dbReference>
<comment type="caution">
    <text evidence="13">The sequence shown here is derived from an EMBL/GenBank/DDBJ whole genome shotgun (WGS) entry which is preliminary data.</text>
</comment>
<gene>
    <name evidence="13" type="ORF">CEJ45_19495</name>
</gene>